<accession>A0ABU9EC67</accession>
<comment type="pathway">
    <text evidence="3 12">Purine metabolism; IMP biosynthesis via de novo pathway; N(1)-(5-phospho-D-ribosyl)glycinamide from 5-phospho-alpha-D-ribose 1-diphosphate: step 2/2.</text>
</comment>
<dbReference type="Gene3D" id="3.30.1490.20">
    <property type="entry name" value="ATP-grasp fold, A domain"/>
    <property type="match status" value="1"/>
</dbReference>
<keyword evidence="16" id="KW-1185">Reference proteome</keyword>
<evidence type="ECO:0000256" key="12">
    <source>
        <dbReference type="HAMAP-Rule" id="MF_00138"/>
    </source>
</evidence>
<dbReference type="EC" id="6.3.4.13" evidence="4 12"/>
<dbReference type="SUPFAM" id="SSF56059">
    <property type="entry name" value="Glutathione synthetase ATP-binding domain-like"/>
    <property type="match status" value="1"/>
</dbReference>
<dbReference type="EMBL" id="JBBHLI010000010">
    <property type="protein sequence ID" value="MEK9502320.1"/>
    <property type="molecule type" value="Genomic_DNA"/>
</dbReference>
<evidence type="ECO:0000256" key="9">
    <source>
        <dbReference type="ARBA" id="ARBA00038345"/>
    </source>
</evidence>
<dbReference type="SUPFAM" id="SSF51246">
    <property type="entry name" value="Rudiment single hybrid motif"/>
    <property type="match status" value="1"/>
</dbReference>
<dbReference type="InterPro" id="IPR020561">
    <property type="entry name" value="PRibGlycinamid_synth_ATP-grasp"/>
</dbReference>
<dbReference type="InterPro" id="IPR000115">
    <property type="entry name" value="PRibGlycinamide_synth"/>
</dbReference>
<organism evidence="15 16">
    <name type="scientific">Gaopeijia maritima</name>
    <dbReference type="NCBI Taxonomy" id="3119007"/>
    <lineage>
        <taxon>Bacteria</taxon>
        <taxon>Pseudomonadati</taxon>
        <taxon>Gemmatimonadota</taxon>
        <taxon>Longimicrobiia</taxon>
        <taxon>Gaopeijiales</taxon>
        <taxon>Gaopeijiaceae</taxon>
        <taxon>Gaopeijia</taxon>
    </lineage>
</organism>
<dbReference type="PANTHER" id="PTHR43472:SF1">
    <property type="entry name" value="PHOSPHORIBOSYLAMINE--GLYCINE LIGASE, CHLOROPLASTIC"/>
    <property type="match status" value="1"/>
</dbReference>
<dbReference type="InterPro" id="IPR011761">
    <property type="entry name" value="ATP-grasp"/>
</dbReference>
<dbReference type="PROSITE" id="PS00184">
    <property type="entry name" value="GARS"/>
    <property type="match status" value="1"/>
</dbReference>
<comment type="cofactor">
    <cofactor evidence="2">
        <name>Mg(2+)</name>
        <dbReference type="ChEBI" id="CHEBI:18420"/>
    </cofactor>
</comment>
<dbReference type="InterPro" id="IPR016185">
    <property type="entry name" value="PreATP-grasp_dom_sf"/>
</dbReference>
<dbReference type="NCBIfam" id="TIGR00877">
    <property type="entry name" value="purD"/>
    <property type="match status" value="1"/>
</dbReference>
<evidence type="ECO:0000313" key="15">
    <source>
        <dbReference type="EMBL" id="MEK9502320.1"/>
    </source>
</evidence>
<dbReference type="SMART" id="SM01209">
    <property type="entry name" value="GARS_A"/>
    <property type="match status" value="1"/>
</dbReference>
<dbReference type="SUPFAM" id="SSF52440">
    <property type="entry name" value="PreATP-grasp domain"/>
    <property type="match status" value="1"/>
</dbReference>
<keyword evidence="6 13" id="KW-0547">Nucleotide-binding</keyword>
<gene>
    <name evidence="12 15" type="primary">purD</name>
    <name evidence="15" type="ORF">WI372_15105</name>
</gene>
<dbReference type="SMART" id="SM01210">
    <property type="entry name" value="GARS_C"/>
    <property type="match status" value="1"/>
</dbReference>
<dbReference type="InterPro" id="IPR020562">
    <property type="entry name" value="PRibGlycinamide_synth_N"/>
</dbReference>
<dbReference type="HAMAP" id="MF_00138">
    <property type="entry name" value="GARS"/>
    <property type="match status" value="1"/>
</dbReference>
<dbReference type="Pfam" id="PF02844">
    <property type="entry name" value="GARS_N"/>
    <property type="match status" value="1"/>
</dbReference>
<comment type="catalytic activity">
    <reaction evidence="12">
        <text>5-phospho-beta-D-ribosylamine + glycine + ATP = N(1)-(5-phospho-beta-D-ribosyl)glycinamide + ADP + phosphate + H(+)</text>
        <dbReference type="Rhea" id="RHEA:17453"/>
        <dbReference type="ChEBI" id="CHEBI:15378"/>
        <dbReference type="ChEBI" id="CHEBI:30616"/>
        <dbReference type="ChEBI" id="CHEBI:43474"/>
        <dbReference type="ChEBI" id="CHEBI:57305"/>
        <dbReference type="ChEBI" id="CHEBI:58681"/>
        <dbReference type="ChEBI" id="CHEBI:143788"/>
        <dbReference type="ChEBI" id="CHEBI:456216"/>
        <dbReference type="EC" id="6.3.4.13"/>
    </reaction>
</comment>
<keyword evidence="5 12" id="KW-0436">Ligase</keyword>
<reference evidence="15 16" key="1">
    <citation type="submission" date="2024-02" db="EMBL/GenBank/DDBJ databases">
        <title>A novel Gemmatimonadota bacterium.</title>
        <authorList>
            <person name="Du Z.-J."/>
            <person name="Ye Y.-Q."/>
        </authorList>
    </citation>
    <scope>NUCLEOTIDE SEQUENCE [LARGE SCALE GENOMIC DNA]</scope>
    <source>
        <strain evidence="15 16">DH-20</strain>
    </source>
</reference>
<dbReference type="InterPro" id="IPR037123">
    <property type="entry name" value="PRibGlycinamide_synth_C_sf"/>
</dbReference>
<evidence type="ECO:0000256" key="10">
    <source>
        <dbReference type="ARBA" id="ARBA00042242"/>
    </source>
</evidence>
<evidence type="ECO:0000256" key="1">
    <source>
        <dbReference type="ARBA" id="ARBA00001936"/>
    </source>
</evidence>
<dbReference type="Gene3D" id="3.30.470.20">
    <property type="entry name" value="ATP-grasp fold, B domain"/>
    <property type="match status" value="1"/>
</dbReference>
<dbReference type="Gene3D" id="3.90.600.10">
    <property type="entry name" value="Phosphoribosylglycinamide synthetase, C-terminal domain"/>
    <property type="match status" value="1"/>
</dbReference>
<protein>
    <recommendedName>
        <fullName evidence="4 12">Phosphoribosylamine--glycine ligase</fullName>
        <ecNumber evidence="4 12">6.3.4.13</ecNumber>
    </recommendedName>
    <alternativeName>
        <fullName evidence="12">GARS</fullName>
    </alternativeName>
    <alternativeName>
        <fullName evidence="10 12">Glycinamide ribonucleotide synthetase</fullName>
    </alternativeName>
    <alternativeName>
        <fullName evidence="11 12">Phosphoribosylglycinamide synthetase</fullName>
    </alternativeName>
</protein>
<feature type="domain" description="ATP-grasp" evidence="14">
    <location>
        <begin position="107"/>
        <end position="313"/>
    </location>
</feature>
<evidence type="ECO:0000256" key="6">
    <source>
        <dbReference type="ARBA" id="ARBA00022741"/>
    </source>
</evidence>
<evidence type="ECO:0000313" key="16">
    <source>
        <dbReference type="Proteomes" id="UP001484239"/>
    </source>
</evidence>
<keyword evidence="8 13" id="KW-0067">ATP-binding</keyword>
<dbReference type="PROSITE" id="PS50975">
    <property type="entry name" value="ATP_GRASP"/>
    <property type="match status" value="1"/>
</dbReference>
<comment type="similarity">
    <text evidence="9 12">Belongs to the GARS family.</text>
</comment>
<evidence type="ECO:0000256" key="4">
    <source>
        <dbReference type="ARBA" id="ARBA00013255"/>
    </source>
</evidence>
<dbReference type="InterPro" id="IPR020560">
    <property type="entry name" value="PRibGlycinamide_synth_C-dom"/>
</dbReference>
<name>A0ABU9EC67_9BACT</name>
<keyword evidence="7 12" id="KW-0658">Purine biosynthesis</keyword>
<evidence type="ECO:0000256" key="3">
    <source>
        <dbReference type="ARBA" id="ARBA00005174"/>
    </source>
</evidence>
<dbReference type="Pfam" id="PF01071">
    <property type="entry name" value="GARS_A"/>
    <property type="match status" value="1"/>
</dbReference>
<dbReference type="Proteomes" id="UP001484239">
    <property type="component" value="Unassembled WGS sequence"/>
</dbReference>
<proteinExistence type="inferred from homology"/>
<dbReference type="InterPro" id="IPR020559">
    <property type="entry name" value="PRibGlycinamide_synth_CS"/>
</dbReference>
<evidence type="ECO:0000259" key="14">
    <source>
        <dbReference type="PROSITE" id="PS50975"/>
    </source>
</evidence>
<sequence length="431" mass="45532">MRILLVGNGGREHALLWKIRRDAPGAVVYATRPNGGMSPLCEPVEIAPTDVEALSGFAASRAIDLTIVGPEAPLAMGLADRFRFKGLPVFGPTKAAARIESSKAFAKDLMREEGVPTADYRVFTDAEAAEAWIRDRGAPIVVKASGLAAGKGAVVCATVEEAIETARAMLDDFSFGEAGREVVIEEFMEGEELSVFGVTDGEDVVLLMPSQDHKRIGEGDTGPNTGGMGAYAPVTPATPALLTEIRERIFRPVLQGLARRDSAFQGLLYAGLMLTDRGPRVVEFNGRFGDPETQVVLPLLSSSLLDLLVAAADGEGLGRIRPRFREGAAVTTVVASGGYPGPVEKGLPIDLSAVQESDDVMVFHAGTRREGDRLVTSGGRVLACTGIGATFAEAAERSREAAAAVQFDGATYRSDIGWRELARSSTAPSSD</sequence>
<evidence type="ECO:0000256" key="5">
    <source>
        <dbReference type="ARBA" id="ARBA00022598"/>
    </source>
</evidence>
<dbReference type="PANTHER" id="PTHR43472">
    <property type="entry name" value="PHOSPHORIBOSYLAMINE--GLYCINE LIGASE"/>
    <property type="match status" value="1"/>
</dbReference>
<dbReference type="Gene3D" id="3.40.50.20">
    <property type="match status" value="1"/>
</dbReference>
<dbReference type="RefSeq" id="WP_405274348.1">
    <property type="nucleotide sequence ID" value="NZ_JBBHLI010000010.1"/>
</dbReference>
<evidence type="ECO:0000256" key="11">
    <source>
        <dbReference type="ARBA" id="ARBA00042864"/>
    </source>
</evidence>
<comment type="cofactor">
    <cofactor evidence="1">
        <name>Mn(2+)</name>
        <dbReference type="ChEBI" id="CHEBI:29035"/>
    </cofactor>
</comment>
<evidence type="ECO:0000256" key="8">
    <source>
        <dbReference type="ARBA" id="ARBA00022840"/>
    </source>
</evidence>
<evidence type="ECO:0000256" key="2">
    <source>
        <dbReference type="ARBA" id="ARBA00001946"/>
    </source>
</evidence>
<dbReference type="InterPro" id="IPR011054">
    <property type="entry name" value="Rudment_hybrid_motif"/>
</dbReference>
<comment type="caution">
    <text evidence="15">The sequence shown here is derived from an EMBL/GenBank/DDBJ whole genome shotgun (WGS) entry which is preliminary data.</text>
</comment>
<dbReference type="GO" id="GO:0004637">
    <property type="term" value="F:phosphoribosylamine-glycine ligase activity"/>
    <property type="evidence" value="ECO:0007669"/>
    <property type="project" value="UniProtKB-EC"/>
</dbReference>
<dbReference type="Pfam" id="PF02843">
    <property type="entry name" value="GARS_C"/>
    <property type="match status" value="1"/>
</dbReference>
<dbReference type="InterPro" id="IPR013815">
    <property type="entry name" value="ATP_grasp_subdomain_1"/>
</dbReference>
<evidence type="ECO:0000256" key="7">
    <source>
        <dbReference type="ARBA" id="ARBA00022755"/>
    </source>
</evidence>
<evidence type="ECO:0000256" key="13">
    <source>
        <dbReference type="PROSITE-ProRule" id="PRU00409"/>
    </source>
</evidence>